<feature type="transmembrane region" description="Helical" evidence="6">
    <location>
        <begin position="151"/>
        <end position="172"/>
    </location>
</feature>
<feature type="transmembrane region" description="Helical" evidence="6">
    <location>
        <begin position="344"/>
        <end position="366"/>
    </location>
</feature>
<proteinExistence type="predicted"/>
<feature type="transmembrane region" description="Helical" evidence="6">
    <location>
        <begin position="213"/>
        <end position="233"/>
    </location>
</feature>
<dbReference type="PANTHER" id="PTHR43791">
    <property type="entry name" value="PERMEASE-RELATED"/>
    <property type="match status" value="1"/>
</dbReference>
<feature type="transmembrane region" description="Helical" evidence="6">
    <location>
        <begin position="282"/>
        <end position="306"/>
    </location>
</feature>
<evidence type="ECO:0000256" key="2">
    <source>
        <dbReference type="ARBA" id="ARBA00022448"/>
    </source>
</evidence>
<evidence type="ECO:0000256" key="6">
    <source>
        <dbReference type="SAM" id="Phobius"/>
    </source>
</evidence>
<comment type="subcellular location">
    <subcellularLocation>
        <location evidence="1">Membrane</location>
        <topology evidence="1">Multi-pass membrane protein</topology>
    </subcellularLocation>
</comment>
<dbReference type="SUPFAM" id="SSF103473">
    <property type="entry name" value="MFS general substrate transporter"/>
    <property type="match status" value="1"/>
</dbReference>
<dbReference type="GO" id="GO:0022857">
    <property type="term" value="F:transmembrane transporter activity"/>
    <property type="evidence" value="ECO:0007669"/>
    <property type="project" value="InterPro"/>
</dbReference>
<evidence type="ECO:0000256" key="5">
    <source>
        <dbReference type="ARBA" id="ARBA00023136"/>
    </source>
</evidence>
<evidence type="ECO:0000256" key="4">
    <source>
        <dbReference type="ARBA" id="ARBA00022989"/>
    </source>
</evidence>
<feature type="transmembrane region" description="Helical" evidence="6">
    <location>
        <begin position="435"/>
        <end position="459"/>
    </location>
</feature>
<gene>
    <name evidence="8" type="ORF">C8Q69DRAFT_437613</name>
</gene>
<comment type="caution">
    <text evidence="8">The sequence shown here is derived from an EMBL/GenBank/DDBJ whole genome shotgun (WGS) entry which is preliminary data.</text>
</comment>
<feature type="domain" description="Major facilitator superfamily (MFS) profile" evidence="7">
    <location>
        <begin position="55"/>
        <end position="465"/>
    </location>
</feature>
<feature type="transmembrane region" description="Helical" evidence="6">
    <location>
        <begin position="178"/>
        <end position="201"/>
    </location>
</feature>
<feature type="transmembrane region" description="Helical" evidence="6">
    <location>
        <begin position="92"/>
        <end position="114"/>
    </location>
</feature>
<feature type="transmembrane region" description="Helical" evidence="6">
    <location>
        <begin position="378"/>
        <end position="397"/>
    </location>
</feature>
<evidence type="ECO:0000313" key="9">
    <source>
        <dbReference type="Proteomes" id="UP000283841"/>
    </source>
</evidence>
<dbReference type="Pfam" id="PF07690">
    <property type="entry name" value="MFS_1"/>
    <property type="match status" value="1"/>
</dbReference>
<reference evidence="8 9" key="1">
    <citation type="journal article" date="2018" name="Front. Microbiol.">
        <title>Genomic and genetic insights into a cosmopolitan fungus, Paecilomyces variotii (Eurotiales).</title>
        <authorList>
            <person name="Urquhart A.S."/>
            <person name="Mondo S.J."/>
            <person name="Makela M.R."/>
            <person name="Hane J.K."/>
            <person name="Wiebenga A."/>
            <person name="He G."/>
            <person name="Mihaltcheva S."/>
            <person name="Pangilinan J."/>
            <person name="Lipzen A."/>
            <person name="Barry K."/>
            <person name="de Vries R.P."/>
            <person name="Grigoriev I.V."/>
            <person name="Idnurm A."/>
        </authorList>
    </citation>
    <scope>NUCLEOTIDE SEQUENCE [LARGE SCALE GENOMIC DNA]</scope>
    <source>
        <strain evidence="8 9">CBS 101075</strain>
    </source>
</reference>
<evidence type="ECO:0000256" key="1">
    <source>
        <dbReference type="ARBA" id="ARBA00004141"/>
    </source>
</evidence>
<dbReference type="InterPro" id="IPR020846">
    <property type="entry name" value="MFS_dom"/>
</dbReference>
<dbReference type="GeneID" id="39597858"/>
<keyword evidence="3 6" id="KW-0812">Transmembrane</keyword>
<keyword evidence="5 6" id="KW-0472">Membrane</keyword>
<dbReference type="InterPro" id="IPR011701">
    <property type="entry name" value="MFS"/>
</dbReference>
<keyword evidence="9" id="KW-1185">Reference proteome</keyword>
<dbReference type="PANTHER" id="PTHR43791:SF41">
    <property type="entry name" value="MAJOR FACILITATOR SUPERFAMILY (MFS) PROFILE DOMAIN-CONTAINING PROTEIN"/>
    <property type="match status" value="1"/>
</dbReference>
<dbReference type="RefSeq" id="XP_028482019.1">
    <property type="nucleotide sequence ID" value="XM_028628581.1"/>
</dbReference>
<protein>
    <submittedName>
        <fullName evidence="8">Putative allantoate permease</fullName>
    </submittedName>
</protein>
<sequence length="501" mass="55934">MPLATPFISHLDGGFFDRNDRDVDVAAKILAAARDERPVTEEEMEAVRRKIDWHMVPMLFVCYQLSGWDKVIVGTAAIYGLKEDLGLTGYQYSWVGSIMYIAFLIGIFPTLWLLQRLPTGKYLAVNIFLWGVVEMCHAACTNPAGILVCRFFLGLFQCCDLPAMIIIATMWWKKSEQPVRNAIICSVTSSIGNGLISFGFGHLRHSAIAVWKYIFLSVGAFTVLYGALMFFVLPDSPADAKWLSDREKVVAVERLRDEKLGMENKTWKWPQAYEAVTDWKNWILWFFFISVNIPNGGLIAFSTIIINSLGFSALDSSLMTIPTGVISTISGIFFSYFVGRTRKYRSLVTVSSLIIPLVGTIVVYVLPRSNAAGQLVGLYMLYVYWAPYVCGLAMFQANTAGHTKKTTVNAMDYVAYAVGNIIGPQTFLEDQAPKYIGATVAMLLCYAVCIVLALAYGIVCRMQNAKREKSCASISEDAIDEHSADFLDFTDKQNVTFRYTT</sequence>
<evidence type="ECO:0000313" key="8">
    <source>
        <dbReference type="EMBL" id="RWQ92374.1"/>
    </source>
</evidence>
<dbReference type="Gene3D" id="1.20.1250.20">
    <property type="entry name" value="MFS general substrate transporter like domains"/>
    <property type="match status" value="2"/>
</dbReference>
<dbReference type="STRING" id="264951.A0A443HKN3"/>
<dbReference type="InterPro" id="IPR036259">
    <property type="entry name" value="MFS_trans_sf"/>
</dbReference>
<organism evidence="8 9">
    <name type="scientific">Byssochlamys spectabilis</name>
    <name type="common">Paecilomyces variotii</name>
    <dbReference type="NCBI Taxonomy" id="264951"/>
    <lineage>
        <taxon>Eukaryota</taxon>
        <taxon>Fungi</taxon>
        <taxon>Dikarya</taxon>
        <taxon>Ascomycota</taxon>
        <taxon>Pezizomycotina</taxon>
        <taxon>Eurotiomycetes</taxon>
        <taxon>Eurotiomycetidae</taxon>
        <taxon>Eurotiales</taxon>
        <taxon>Thermoascaceae</taxon>
        <taxon>Paecilomyces</taxon>
    </lineage>
</organism>
<keyword evidence="4 6" id="KW-1133">Transmembrane helix</keyword>
<evidence type="ECO:0000256" key="3">
    <source>
        <dbReference type="ARBA" id="ARBA00022692"/>
    </source>
</evidence>
<dbReference type="PROSITE" id="PS50850">
    <property type="entry name" value="MFS"/>
    <property type="match status" value="1"/>
</dbReference>
<evidence type="ECO:0000259" key="7">
    <source>
        <dbReference type="PROSITE" id="PS50850"/>
    </source>
</evidence>
<feature type="transmembrane region" description="Helical" evidence="6">
    <location>
        <begin position="318"/>
        <end position="338"/>
    </location>
</feature>
<dbReference type="AlphaFoldDB" id="A0A443HKN3"/>
<dbReference type="Proteomes" id="UP000283841">
    <property type="component" value="Unassembled WGS sequence"/>
</dbReference>
<accession>A0A443HKN3</accession>
<keyword evidence="2" id="KW-0813">Transport</keyword>
<dbReference type="GO" id="GO:0016020">
    <property type="term" value="C:membrane"/>
    <property type="evidence" value="ECO:0007669"/>
    <property type="project" value="UniProtKB-SubCell"/>
</dbReference>
<dbReference type="EMBL" id="RCNU01000013">
    <property type="protein sequence ID" value="RWQ92374.1"/>
    <property type="molecule type" value="Genomic_DNA"/>
</dbReference>
<dbReference type="VEuPathDB" id="FungiDB:C8Q69DRAFT_437613"/>
<name>A0A443HKN3_BYSSP</name>